<dbReference type="InterPro" id="IPR036251">
    <property type="entry name" value="Arg_repress_C_sf"/>
</dbReference>
<dbReference type="SUPFAM" id="SSF55252">
    <property type="entry name" value="C-terminal domain of arginine repressor"/>
    <property type="match status" value="1"/>
</dbReference>
<organism evidence="12 13">
    <name type="scientific">Aeromicrobium halocynthiae</name>
    <dbReference type="NCBI Taxonomy" id="560557"/>
    <lineage>
        <taxon>Bacteria</taxon>
        <taxon>Bacillati</taxon>
        <taxon>Actinomycetota</taxon>
        <taxon>Actinomycetes</taxon>
        <taxon>Propionibacteriales</taxon>
        <taxon>Nocardioidaceae</taxon>
        <taxon>Aeromicrobium</taxon>
    </lineage>
</organism>
<dbReference type="NCBIfam" id="NF002880">
    <property type="entry name" value="PRK03341.1"/>
    <property type="match status" value="1"/>
</dbReference>
<keyword evidence="3 8" id="KW-0963">Cytoplasm</keyword>
<dbReference type="PANTHER" id="PTHR34471:SF1">
    <property type="entry name" value="ARGININE REPRESSOR"/>
    <property type="match status" value="1"/>
</dbReference>
<dbReference type="EMBL" id="BAAAPY010000001">
    <property type="protein sequence ID" value="GAA2069679.1"/>
    <property type="molecule type" value="Genomic_DNA"/>
</dbReference>
<dbReference type="Proteomes" id="UP001501480">
    <property type="component" value="Unassembled WGS sequence"/>
</dbReference>
<evidence type="ECO:0000256" key="7">
    <source>
        <dbReference type="ARBA" id="ARBA00023163"/>
    </source>
</evidence>
<dbReference type="SUPFAM" id="SSF46785">
    <property type="entry name" value="Winged helix' DNA-binding domain"/>
    <property type="match status" value="1"/>
</dbReference>
<evidence type="ECO:0000256" key="3">
    <source>
        <dbReference type="ARBA" id="ARBA00022490"/>
    </source>
</evidence>
<evidence type="ECO:0000256" key="6">
    <source>
        <dbReference type="ARBA" id="ARBA00023125"/>
    </source>
</evidence>
<evidence type="ECO:0000313" key="12">
    <source>
        <dbReference type="EMBL" id="GAA2069679.1"/>
    </source>
</evidence>
<evidence type="ECO:0000256" key="2">
    <source>
        <dbReference type="ARBA" id="ARBA00008316"/>
    </source>
</evidence>
<feature type="domain" description="Arginine repressor DNA-binding" evidence="10">
    <location>
        <begin position="6"/>
        <end position="73"/>
    </location>
</feature>
<dbReference type="PANTHER" id="PTHR34471">
    <property type="entry name" value="ARGININE REPRESSOR"/>
    <property type="match status" value="1"/>
</dbReference>
<gene>
    <name evidence="8" type="primary">argR</name>
    <name evidence="12" type="ORF">GCM10009821_02870</name>
</gene>
<evidence type="ECO:0000256" key="4">
    <source>
        <dbReference type="ARBA" id="ARBA00022491"/>
    </source>
</evidence>
<dbReference type="Gene3D" id="1.10.10.10">
    <property type="entry name" value="Winged helix-like DNA-binding domain superfamily/Winged helix DNA-binding domain"/>
    <property type="match status" value="1"/>
</dbReference>
<keyword evidence="4 8" id="KW-0678">Repressor</keyword>
<dbReference type="HAMAP" id="MF_00173">
    <property type="entry name" value="Arg_repressor"/>
    <property type="match status" value="1"/>
</dbReference>
<keyword evidence="6 8" id="KW-0238">DNA-binding</keyword>
<keyword evidence="8" id="KW-0028">Amino-acid biosynthesis</keyword>
<dbReference type="Pfam" id="PF01316">
    <property type="entry name" value="Arg_repressor"/>
    <property type="match status" value="1"/>
</dbReference>
<keyword evidence="13" id="KW-1185">Reference proteome</keyword>
<evidence type="ECO:0000313" key="13">
    <source>
        <dbReference type="Proteomes" id="UP001501480"/>
    </source>
</evidence>
<sequence>MTIPDTKAARRQLIVDLLGRETVRSQGELAGLLEEHGVRATASTISRDLVHLDAVRVRHPDGTLVYAVPAEGGDRTPRAAEDSAAAHQRLVRLARELVVSADASANLVVLRTPPGAAQYLASAIDHTSQPDLLGTIAGDDTVLLMCRTPDGGPDVARRFTSLAALPD</sequence>
<keyword evidence="7 8" id="KW-0804">Transcription</keyword>
<name>A0ABN2VQX8_9ACTN</name>
<evidence type="ECO:0000259" key="11">
    <source>
        <dbReference type="Pfam" id="PF02863"/>
    </source>
</evidence>
<dbReference type="InterPro" id="IPR036390">
    <property type="entry name" value="WH_DNA-bd_sf"/>
</dbReference>
<comment type="function">
    <text evidence="8">Regulates arginine biosynthesis genes.</text>
</comment>
<dbReference type="NCBIfam" id="TIGR01529">
    <property type="entry name" value="argR_whole"/>
    <property type="match status" value="1"/>
</dbReference>
<evidence type="ECO:0000256" key="1">
    <source>
        <dbReference type="ARBA" id="ARBA00004496"/>
    </source>
</evidence>
<dbReference type="InterPro" id="IPR020899">
    <property type="entry name" value="Arg_repress_C"/>
</dbReference>
<evidence type="ECO:0000259" key="10">
    <source>
        <dbReference type="Pfam" id="PF01316"/>
    </source>
</evidence>
<comment type="pathway">
    <text evidence="8">Amino-acid biosynthesis; L-arginine biosynthesis [regulation].</text>
</comment>
<reference evidence="12 13" key="1">
    <citation type="journal article" date="2019" name="Int. J. Syst. Evol. Microbiol.">
        <title>The Global Catalogue of Microorganisms (GCM) 10K type strain sequencing project: providing services to taxonomists for standard genome sequencing and annotation.</title>
        <authorList>
            <consortium name="The Broad Institute Genomics Platform"/>
            <consortium name="The Broad Institute Genome Sequencing Center for Infectious Disease"/>
            <person name="Wu L."/>
            <person name="Ma J."/>
        </authorList>
    </citation>
    <scope>NUCLEOTIDE SEQUENCE [LARGE SCALE GENOMIC DNA]</scope>
    <source>
        <strain evidence="12 13">JCM 15749</strain>
    </source>
</reference>
<dbReference type="Pfam" id="PF02863">
    <property type="entry name" value="Arg_repressor_C"/>
    <property type="match status" value="1"/>
</dbReference>
<proteinExistence type="inferred from homology"/>
<dbReference type="PRINTS" id="PR01467">
    <property type="entry name" value="ARGREPRESSOR"/>
</dbReference>
<dbReference type="RefSeq" id="WP_344323426.1">
    <property type="nucleotide sequence ID" value="NZ_BAAAPY010000001.1"/>
</dbReference>
<keyword evidence="8" id="KW-0055">Arginine biosynthesis</keyword>
<comment type="similarity">
    <text evidence="2 8">Belongs to the ArgR family.</text>
</comment>
<dbReference type="InterPro" id="IPR036388">
    <property type="entry name" value="WH-like_DNA-bd_sf"/>
</dbReference>
<keyword evidence="5 8" id="KW-0805">Transcription regulation</keyword>
<accession>A0ABN2VQX8</accession>
<evidence type="ECO:0000256" key="9">
    <source>
        <dbReference type="NCBIfam" id="TIGR01529"/>
    </source>
</evidence>
<feature type="domain" description="Arginine repressor C-terminal" evidence="11">
    <location>
        <begin position="95"/>
        <end position="160"/>
    </location>
</feature>
<evidence type="ECO:0000256" key="8">
    <source>
        <dbReference type="HAMAP-Rule" id="MF_00173"/>
    </source>
</evidence>
<evidence type="ECO:0000256" key="5">
    <source>
        <dbReference type="ARBA" id="ARBA00023015"/>
    </source>
</evidence>
<comment type="caution">
    <text evidence="12">The sequence shown here is derived from an EMBL/GenBank/DDBJ whole genome shotgun (WGS) entry which is preliminary data.</text>
</comment>
<comment type="subcellular location">
    <subcellularLocation>
        <location evidence="1 8">Cytoplasm</location>
    </subcellularLocation>
</comment>
<protein>
    <recommendedName>
        <fullName evidence="8 9">Arginine repressor</fullName>
    </recommendedName>
</protein>
<dbReference type="Gene3D" id="3.30.1360.40">
    <property type="match status" value="1"/>
</dbReference>
<dbReference type="InterPro" id="IPR020900">
    <property type="entry name" value="Arg_repress_DNA-bd"/>
</dbReference>
<dbReference type="InterPro" id="IPR001669">
    <property type="entry name" value="Arg_repress"/>
</dbReference>